<feature type="chain" id="PRO_5044877181" description="Ankyrin repeat domain-containing protein" evidence="4">
    <location>
        <begin position="26"/>
        <end position="189"/>
    </location>
</feature>
<dbReference type="PRINTS" id="PR01415">
    <property type="entry name" value="ANKYRIN"/>
</dbReference>
<gene>
    <name evidence="5" type="ORF">ACHAXA_010065</name>
</gene>
<keyword evidence="6" id="KW-1185">Reference proteome</keyword>
<keyword evidence="2 3" id="KW-0040">ANK repeat</keyword>
<proteinExistence type="predicted"/>
<dbReference type="PROSITE" id="PS50297">
    <property type="entry name" value="ANK_REP_REGION"/>
    <property type="match status" value="1"/>
</dbReference>
<keyword evidence="4" id="KW-0732">Signal</keyword>
<reference evidence="5 6" key="1">
    <citation type="submission" date="2024-10" db="EMBL/GenBank/DDBJ databases">
        <title>Updated reference genomes for cyclostephanoid diatoms.</title>
        <authorList>
            <person name="Roberts W.R."/>
            <person name="Alverson A.J."/>
        </authorList>
    </citation>
    <scope>NUCLEOTIDE SEQUENCE [LARGE SCALE GENOMIC DNA]</scope>
    <source>
        <strain evidence="5 6">AJA228-03</strain>
    </source>
</reference>
<evidence type="ECO:0000256" key="1">
    <source>
        <dbReference type="ARBA" id="ARBA00022737"/>
    </source>
</evidence>
<dbReference type="SMART" id="SM00248">
    <property type="entry name" value="ANK"/>
    <property type="match status" value="3"/>
</dbReference>
<dbReference type="EMBL" id="JALLPB020000044">
    <property type="protein sequence ID" value="KAL3823181.1"/>
    <property type="molecule type" value="Genomic_DNA"/>
</dbReference>
<keyword evidence="1" id="KW-0677">Repeat</keyword>
<evidence type="ECO:0000256" key="4">
    <source>
        <dbReference type="SAM" id="SignalP"/>
    </source>
</evidence>
<organism evidence="5 6">
    <name type="scientific">Cyclostephanos tholiformis</name>
    <dbReference type="NCBI Taxonomy" id="382380"/>
    <lineage>
        <taxon>Eukaryota</taxon>
        <taxon>Sar</taxon>
        <taxon>Stramenopiles</taxon>
        <taxon>Ochrophyta</taxon>
        <taxon>Bacillariophyta</taxon>
        <taxon>Coscinodiscophyceae</taxon>
        <taxon>Thalassiosirophycidae</taxon>
        <taxon>Stephanodiscales</taxon>
        <taxon>Stephanodiscaceae</taxon>
        <taxon>Cyclostephanos</taxon>
    </lineage>
</organism>
<feature type="repeat" description="ANK" evidence="3">
    <location>
        <begin position="68"/>
        <end position="100"/>
    </location>
</feature>
<evidence type="ECO:0000256" key="3">
    <source>
        <dbReference type="PROSITE-ProRule" id="PRU00023"/>
    </source>
</evidence>
<comment type="caution">
    <text evidence="5">The sequence shown here is derived from an EMBL/GenBank/DDBJ whole genome shotgun (WGS) entry which is preliminary data.</text>
</comment>
<dbReference type="PROSITE" id="PS50088">
    <property type="entry name" value="ANK_REPEAT"/>
    <property type="match status" value="1"/>
</dbReference>
<dbReference type="Proteomes" id="UP001530377">
    <property type="component" value="Unassembled WGS sequence"/>
</dbReference>
<dbReference type="Gene3D" id="1.25.40.20">
    <property type="entry name" value="Ankyrin repeat-containing domain"/>
    <property type="match status" value="1"/>
</dbReference>
<protein>
    <recommendedName>
        <fullName evidence="7">Ankyrin repeat domain-containing protein</fullName>
    </recommendedName>
</protein>
<accession>A0ABD3SFJ6</accession>
<evidence type="ECO:0000313" key="6">
    <source>
        <dbReference type="Proteomes" id="UP001530377"/>
    </source>
</evidence>
<dbReference type="SUPFAM" id="SSF48403">
    <property type="entry name" value="Ankyrin repeat"/>
    <property type="match status" value="1"/>
</dbReference>
<dbReference type="PANTHER" id="PTHR24198:SF165">
    <property type="entry name" value="ANKYRIN REPEAT-CONTAINING PROTEIN-RELATED"/>
    <property type="match status" value="1"/>
</dbReference>
<evidence type="ECO:0008006" key="7">
    <source>
        <dbReference type="Google" id="ProtNLM"/>
    </source>
</evidence>
<sequence length="189" mass="20556">MRRRAVSSCAKLAVSCMRMMVLVSAVASSSDPEGENSEYFFACSGGEAGKVKMLLEKDPSLAHATTKNGEHCLHLTAISGSAEIAKLILDAGADPDVRSTWDSGLRMHPLSWNTFYGRHDIIELLLKYGADVNADFDLDANAKKATVLDVIEQILLGTEDGEEKARFVKTRNILVKNGALRFASLEPEL</sequence>
<dbReference type="Pfam" id="PF12796">
    <property type="entry name" value="Ank_2"/>
    <property type="match status" value="1"/>
</dbReference>
<name>A0ABD3SFJ6_9STRA</name>
<feature type="signal peptide" evidence="4">
    <location>
        <begin position="1"/>
        <end position="25"/>
    </location>
</feature>
<dbReference type="InterPro" id="IPR002110">
    <property type="entry name" value="Ankyrin_rpt"/>
</dbReference>
<dbReference type="InterPro" id="IPR036770">
    <property type="entry name" value="Ankyrin_rpt-contain_sf"/>
</dbReference>
<dbReference type="PANTHER" id="PTHR24198">
    <property type="entry name" value="ANKYRIN REPEAT AND PROTEIN KINASE DOMAIN-CONTAINING PROTEIN"/>
    <property type="match status" value="1"/>
</dbReference>
<dbReference type="AlphaFoldDB" id="A0ABD3SFJ6"/>
<evidence type="ECO:0000256" key="2">
    <source>
        <dbReference type="ARBA" id="ARBA00023043"/>
    </source>
</evidence>
<evidence type="ECO:0000313" key="5">
    <source>
        <dbReference type="EMBL" id="KAL3823181.1"/>
    </source>
</evidence>